<evidence type="ECO:0000313" key="13">
    <source>
        <dbReference type="EMBL" id="GLH72788.1"/>
    </source>
</evidence>
<keyword evidence="3" id="KW-0813">Transport</keyword>
<evidence type="ECO:0000256" key="4">
    <source>
        <dbReference type="ARBA" id="ARBA00022452"/>
    </source>
</evidence>
<dbReference type="RefSeq" id="WP_285571993.1">
    <property type="nucleotide sequence ID" value="NZ_BSDE01000002.1"/>
</dbReference>
<dbReference type="PRINTS" id="PR00184">
    <property type="entry name" value="NEISSPPORIN"/>
</dbReference>
<evidence type="ECO:0000256" key="1">
    <source>
        <dbReference type="ARBA" id="ARBA00004571"/>
    </source>
</evidence>
<evidence type="ECO:0000256" key="5">
    <source>
        <dbReference type="ARBA" id="ARBA00022692"/>
    </source>
</evidence>
<dbReference type="PANTHER" id="PTHR34501">
    <property type="entry name" value="PROTEIN YDDL-RELATED"/>
    <property type="match status" value="1"/>
</dbReference>
<dbReference type="InterPro" id="IPR023614">
    <property type="entry name" value="Porin_dom_sf"/>
</dbReference>
<keyword evidence="9" id="KW-0472">Membrane</keyword>
<keyword evidence="5" id="KW-0812">Transmembrane</keyword>
<reference evidence="13 14" key="1">
    <citation type="journal article" date="2023" name="Antonie Van Leeuwenhoek">
        <title>Mesoterricola silvestris gen. nov., sp. nov., Mesoterricola sediminis sp. nov., Geothrix oryzae sp. nov., Geothrix edaphica sp. nov., Geothrix rubra sp. nov., and Geothrix limicola sp. nov., six novel members of Acidobacteriota isolated from soils.</title>
        <authorList>
            <person name="Itoh H."/>
            <person name="Sugisawa Y."/>
            <person name="Mise K."/>
            <person name="Xu Z."/>
            <person name="Kuniyasu M."/>
            <person name="Ushijima N."/>
            <person name="Kawano K."/>
            <person name="Kobayashi E."/>
            <person name="Shiratori Y."/>
            <person name="Masuda Y."/>
            <person name="Senoo K."/>
        </authorList>
    </citation>
    <scope>NUCLEOTIDE SEQUENCE [LARGE SCALE GENOMIC DNA]</scope>
    <source>
        <strain evidence="13 14">Red804</strain>
    </source>
</reference>
<dbReference type="InterPro" id="IPR050298">
    <property type="entry name" value="Gram-neg_bact_OMP"/>
</dbReference>
<dbReference type="Pfam" id="PF13609">
    <property type="entry name" value="Porin_4"/>
    <property type="match status" value="1"/>
</dbReference>
<feature type="chain" id="PRO_5045827604" description="Porin domain-containing protein" evidence="11">
    <location>
        <begin position="26"/>
        <end position="420"/>
    </location>
</feature>
<evidence type="ECO:0000256" key="6">
    <source>
        <dbReference type="ARBA" id="ARBA00022729"/>
    </source>
</evidence>
<dbReference type="EMBL" id="BSDE01000002">
    <property type="protein sequence ID" value="GLH72788.1"/>
    <property type="molecule type" value="Genomic_DNA"/>
</dbReference>
<evidence type="ECO:0000256" key="8">
    <source>
        <dbReference type="ARBA" id="ARBA00023114"/>
    </source>
</evidence>
<keyword evidence="6 11" id="KW-0732">Signal</keyword>
<proteinExistence type="predicted"/>
<sequence>MTSNKTLLFTLAGACALPLSLSAQASELQIYGTFLPFVDHVKTSGATAPGLSPANGGATQVAASAYTGDLGNLPARNRITSGTSNLGFRGSYKVSEDLKIIWQIESAVSPDGDAPNSLTSRNSALGLEGSWGRVFFGNWDTPYKYPLLFVGALRGLNPFDNALTANPGFNVPGTTTQNGRANTSADAAFNRRQGNSIQYWSPVVNGFSGRIAYSVNEGKNTATTTLPSVSPDLWSALLSYKAGAFNISYGFERHNDYFGLAQLGGSAGATATNTGSKDVGHELVASYGFSTGTKVSAIVERLSYDSDDTVVGKVNHYERDAWYVLVQQRWGAHQLFGAYGKANAGSATLVGGGPVTTNGLGGAQWSAGYTYSLTKTADLYTSVYGMTNERSATYALFPPVGRVAPGASTTGFGLGILYTF</sequence>
<evidence type="ECO:0000256" key="11">
    <source>
        <dbReference type="SAM" id="SignalP"/>
    </source>
</evidence>
<dbReference type="CDD" id="cd00342">
    <property type="entry name" value="gram_neg_porins"/>
    <property type="match status" value="1"/>
</dbReference>
<comment type="subcellular location">
    <subcellularLocation>
        <location evidence="1">Cell outer membrane</location>
        <topology evidence="1">Multi-pass membrane protein</topology>
    </subcellularLocation>
</comment>
<dbReference type="PANTHER" id="PTHR34501:SF9">
    <property type="entry name" value="MAJOR OUTER MEMBRANE PROTEIN P.IA"/>
    <property type="match status" value="1"/>
</dbReference>
<feature type="domain" description="Porin" evidence="12">
    <location>
        <begin position="13"/>
        <end position="389"/>
    </location>
</feature>
<keyword evidence="4" id="KW-1134">Transmembrane beta strand</keyword>
<accession>A0ABQ5QDQ5</accession>
<dbReference type="InterPro" id="IPR002299">
    <property type="entry name" value="Porin_Neis"/>
</dbReference>
<dbReference type="InterPro" id="IPR033900">
    <property type="entry name" value="Gram_neg_porin_domain"/>
</dbReference>
<dbReference type="Gene3D" id="2.40.160.10">
    <property type="entry name" value="Porin"/>
    <property type="match status" value="1"/>
</dbReference>
<keyword evidence="14" id="KW-1185">Reference proteome</keyword>
<dbReference type="SUPFAM" id="SSF56935">
    <property type="entry name" value="Porins"/>
    <property type="match status" value="1"/>
</dbReference>
<evidence type="ECO:0000256" key="2">
    <source>
        <dbReference type="ARBA" id="ARBA00011233"/>
    </source>
</evidence>
<gene>
    <name evidence="13" type="ORF">GETHLI_12900</name>
</gene>
<keyword evidence="7" id="KW-0406">Ion transport</keyword>
<comment type="caution">
    <text evidence="13">The sequence shown here is derived from an EMBL/GenBank/DDBJ whole genome shotgun (WGS) entry which is preliminary data.</text>
</comment>
<evidence type="ECO:0000256" key="9">
    <source>
        <dbReference type="ARBA" id="ARBA00023136"/>
    </source>
</evidence>
<keyword evidence="10" id="KW-0998">Cell outer membrane</keyword>
<organism evidence="13 14">
    <name type="scientific">Geothrix limicola</name>
    <dbReference type="NCBI Taxonomy" id="2927978"/>
    <lineage>
        <taxon>Bacteria</taxon>
        <taxon>Pseudomonadati</taxon>
        <taxon>Acidobacteriota</taxon>
        <taxon>Holophagae</taxon>
        <taxon>Holophagales</taxon>
        <taxon>Holophagaceae</taxon>
        <taxon>Geothrix</taxon>
    </lineage>
</organism>
<evidence type="ECO:0000259" key="12">
    <source>
        <dbReference type="Pfam" id="PF13609"/>
    </source>
</evidence>
<evidence type="ECO:0000256" key="10">
    <source>
        <dbReference type="ARBA" id="ARBA00023237"/>
    </source>
</evidence>
<evidence type="ECO:0000313" key="14">
    <source>
        <dbReference type="Proteomes" id="UP001165069"/>
    </source>
</evidence>
<keyword evidence="8" id="KW-0626">Porin</keyword>
<evidence type="ECO:0000256" key="3">
    <source>
        <dbReference type="ARBA" id="ARBA00022448"/>
    </source>
</evidence>
<evidence type="ECO:0000256" key="7">
    <source>
        <dbReference type="ARBA" id="ARBA00023065"/>
    </source>
</evidence>
<protein>
    <recommendedName>
        <fullName evidence="12">Porin domain-containing protein</fullName>
    </recommendedName>
</protein>
<name>A0ABQ5QDQ5_9BACT</name>
<dbReference type="Proteomes" id="UP001165069">
    <property type="component" value="Unassembled WGS sequence"/>
</dbReference>
<feature type="signal peptide" evidence="11">
    <location>
        <begin position="1"/>
        <end position="25"/>
    </location>
</feature>
<comment type="subunit">
    <text evidence="2">Homotrimer.</text>
</comment>